<evidence type="ECO:0000313" key="7">
    <source>
        <dbReference type="Proteomes" id="UP000271098"/>
    </source>
</evidence>
<organism evidence="8">
    <name type="scientific">Gongylonema pulchrum</name>
    <dbReference type="NCBI Taxonomy" id="637853"/>
    <lineage>
        <taxon>Eukaryota</taxon>
        <taxon>Metazoa</taxon>
        <taxon>Ecdysozoa</taxon>
        <taxon>Nematoda</taxon>
        <taxon>Chromadorea</taxon>
        <taxon>Rhabditida</taxon>
        <taxon>Spirurina</taxon>
        <taxon>Spiruromorpha</taxon>
        <taxon>Spiruroidea</taxon>
        <taxon>Gongylonematidae</taxon>
        <taxon>Gongylonema</taxon>
    </lineage>
</organism>
<dbReference type="EMBL" id="UYRT01094560">
    <property type="protein sequence ID" value="VDN39686.1"/>
    <property type="molecule type" value="Genomic_DNA"/>
</dbReference>
<dbReference type="InterPro" id="IPR018499">
    <property type="entry name" value="Tetraspanin/Peripherin"/>
</dbReference>
<keyword evidence="2 5" id="KW-0812">Transmembrane</keyword>
<dbReference type="PRINTS" id="PR00259">
    <property type="entry name" value="TMFOUR"/>
</dbReference>
<comment type="subcellular location">
    <subcellularLocation>
        <location evidence="1">Membrane</location>
        <topology evidence="1">Multi-pass membrane protein</topology>
    </subcellularLocation>
</comment>
<sequence length="287" mass="33319">MARCFLDYGVQKRSFFLCNAVLWLLGLGSLLVGIWWYMAKRDYVDFIPPGYGTISAVGFCVAAGLIAILITFVGCFGVWMKSRMFLLTYTLLTVLLMMAQAVVCYLTLSYQPDVYDRARSDMEQSLLRNGYRDEVFLNSHLTWDEMQKVFHCCGINGPADWFGNQRWPNSDYVPDSCCNELRFSSNSSMDHCGKGKENWDLWYQQVSIFIVHFLLKQLHKMRIVVILFVHLFVLYRPHFVWSFQLNNHGCGEVYVGWLFEELKIVAYIAMAFLLVEVRLLVGYLSRT</sequence>
<evidence type="ECO:0000256" key="1">
    <source>
        <dbReference type="ARBA" id="ARBA00004141"/>
    </source>
</evidence>
<feature type="transmembrane region" description="Helical" evidence="5">
    <location>
        <begin position="264"/>
        <end position="284"/>
    </location>
</feature>
<reference evidence="8" key="1">
    <citation type="submission" date="2016-06" db="UniProtKB">
        <authorList>
            <consortium name="WormBaseParasite"/>
        </authorList>
    </citation>
    <scope>IDENTIFICATION</scope>
</reference>
<feature type="transmembrane region" description="Helical" evidence="5">
    <location>
        <begin position="86"/>
        <end position="108"/>
    </location>
</feature>
<dbReference type="InterPro" id="IPR008952">
    <property type="entry name" value="Tetraspanin_EC2_sf"/>
</dbReference>
<accession>A0A183EMN6</accession>
<keyword evidence="3 5" id="KW-1133">Transmembrane helix</keyword>
<dbReference type="PANTHER" id="PTHR19282:SF477">
    <property type="entry name" value="TETRASPANIN"/>
    <property type="match status" value="1"/>
</dbReference>
<feature type="transmembrane region" description="Helical" evidence="5">
    <location>
        <begin position="20"/>
        <end position="39"/>
    </location>
</feature>
<dbReference type="WBParaSite" id="GPUH_0002225401-mRNA-1">
    <property type="protein sequence ID" value="GPUH_0002225401-mRNA-1"/>
    <property type="gene ID" value="GPUH_0002225401"/>
</dbReference>
<keyword evidence="7" id="KW-1185">Reference proteome</keyword>
<evidence type="ECO:0000313" key="6">
    <source>
        <dbReference type="EMBL" id="VDN39686.1"/>
    </source>
</evidence>
<evidence type="ECO:0000256" key="5">
    <source>
        <dbReference type="SAM" id="Phobius"/>
    </source>
</evidence>
<dbReference type="AlphaFoldDB" id="A0A183EMN6"/>
<dbReference type="SUPFAM" id="SSF48652">
    <property type="entry name" value="Tetraspanin"/>
    <property type="match status" value="1"/>
</dbReference>
<name>A0A183EMN6_9BILA</name>
<dbReference type="GO" id="GO:0005886">
    <property type="term" value="C:plasma membrane"/>
    <property type="evidence" value="ECO:0007669"/>
    <property type="project" value="TreeGrafter"/>
</dbReference>
<evidence type="ECO:0000256" key="2">
    <source>
        <dbReference type="ARBA" id="ARBA00022692"/>
    </source>
</evidence>
<feature type="transmembrane region" description="Helical" evidence="5">
    <location>
        <begin position="223"/>
        <end position="244"/>
    </location>
</feature>
<evidence type="ECO:0000313" key="8">
    <source>
        <dbReference type="WBParaSite" id="GPUH_0002225401-mRNA-1"/>
    </source>
</evidence>
<dbReference type="Pfam" id="PF00335">
    <property type="entry name" value="Tetraspanin"/>
    <property type="match status" value="1"/>
</dbReference>
<dbReference type="PANTHER" id="PTHR19282">
    <property type="entry name" value="TETRASPANIN"/>
    <property type="match status" value="1"/>
</dbReference>
<keyword evidence="4 5" id="KW-0472">Membrane</keyword>
<feature type="transmembrane region" description="Helical" evidence="5">
    <location>
        <begin position="51"/>
        <end position="80"/>
    </location>
</feature>
<evidence type="ECO:0000256" key="4">
    <source>
        <dbReference type="ARBA" id="ARBA00023136"/>
    </source>
</evidence>
<reference evidence="6 7" key="2">
    <citation type="submission" date="2018-11" db="EMBL/GenBank/DDBJ databases">
        <authorList>
            <consortium name="Pathogen Informatics"/>
        </authorList>
    </citation>
    <scope>NUCLEOTIDE SEQUENCE [LARGE SCALE GENOMIC DNA]</scope>
</reference>
<dbReference type="Gene3D" id="1.10.1450.10">
    <property type="entry name" value="Tetraspanin"/>
    <property type="match status" value="1"/>
</dbReference>
<proteinExistence type="predicted"/>
<dbReference type="OrthoDB" id="432835at2759"/>
<protein>
    <submittedName>
        <fullName evidence="8">Tetraspanin</fullName>
    </submittedName>
</protein>
<evidence type="ECO:0000256" key="3">
    <source>
        <dbReference type="ARBA" id="ARBA00022989"/>
    </source>
</evidence>
<dbReference type="Proteomes" id="UP000271098">
    <property type="component" value="Unassembled WGS sequence"/>
</dbReference>
<gene>
    <name evidence="6" type="ORF">GPUH_LOCUS22227</name>
</gene>